<evidence type="ECO:0000313" key="2">
    <source>
        <dbReference type="Proteomes" id="UP000683000"/>
    </source>
</evidence>
<sequence length="268" mass="30176">MSTHTADKQDPFFKEELDFDNHDAAQAQFWTAGRHNNEPGLRITIPERGYEFSNGAYIGRDPVGMFHYDDLSDIDSHIGRQTKFKVTTKGSGTNTYVNVIFYKDDDVPFGRFVGRDPAQVAMANGFVDKTERGKTGMGKTGMGKWTQPGFGSTTATFHKDSGSSTAYITGKPAHLMAKFKLAGDDIVGKKIDVKGRLRYHNEDLVGGGVRMRWNTDHFVFFRDDVFDHASDYTAYFMAFNDTELTELMPQEHQNETFVAEWVPRAAQP</sequence>
<comment type="caution">
    <text evidence="1">The sequence shown here is derived from an EMBL/GenBank/DDBJ whole genome shotgun (WGS) entry which is preliminary data.</text>
</comment>
<dbReference type="EMBL" id="JAGFBS010000019">
    <property type="protein sequence ID" value="KAG6374196.1"/>
    <property type="molecule type" value="Genomic_DNA"/>
</dbReference>
<protein>
    <submittedName>
        <fullName evidence="1">Uncharacterized protein</fullName>
    </submittedName>
</protein>
<evidence type="ECO:0000313" key="1">
    <source>
        <dbReference type="EMBL" id="KAG6374196.1"/>
    </source>
</evidence>
<name>A0A8I3A8T3_9AGAM</name>
<dbReference type="Proteomes" id="UP000683000">
    <property type="component" value="Unassembled WGS sequence"/>
</dbReference>
<gene>
    <name evidence="1" type="ORF">JVT61DRAFT_4850</name>
</gene>
<keyword evidence="2" id="KW-1185">Reference proteome</keyword>
<organism evidence="1 2">
    <name type="scientific">Boletus reticuloceps</name>
    <dbReference type="NCBI Taxonomy" id="495285"/>
    <lineage>
        <taxon>Eukaryota</taxon>
        <taxon>Fungi</taxon>
        <taxon>Dikarya</taxon>
        <taxon>Basidiomycota</taxon>
        <taxon>Agaricomycotina</taxon>
        <taxon>Agaricomycetes</taxon>
        <taxon>Agaricomycetidae</taxon>
        <taxon>Boletales</taxon>
        <taxon>Boletineae</taxon>
        <taxon>Boletaceae</taxon>
        <taxon>Boletoideae</taxon>
        <taxon>Boletus</taxon>
    </lineage>
</organism>
<proteinExistence type="predicted"/>
<dbReference type="OrthoDB" id="2964870at2759"/>
<accession>A0A8I3A8T3</accession>
<reference evidence="1" key="1">
    <citation type="submission" date="2021-03" db="EMBL/GenBank/DDBJ databases">
        <title>Evolutionary innovations through gain and loss of genes in the ectomycorrhizal Boletales.</title>
        <authorList>
            <person name="Wu G."/>
            <person name="Miyauchi S."/>
            <person name="Morin E."/>
            <person name="Yang Z.-L."/>
            <person name="Xu J."/>
            <person name="Martin F.M."/>
        </authorList>
    </citation>
    <scope>NUCLEOTIDE SEQUENCE</scope>
    <source>
        <strain evidence="1">BR01</strain>
    </source>
</reference>
<dbReference type="AlphaFoldDB" id="A0A8I3A8T3"/>